<dbReference type="GO" id="GO:0006313">
    <property type="term" value="P:DNA transposition"/>
    <property type="evidence" value="ECO:0007669"/>
    <property type="project" value="InterPro"/>
</dbReference>
<sequence>MSNHQGLDEGMRWQIVRRLEAGQSQVQICREFNLTPSVVCNLWKQFQDTGYIERKPGQGRPRATTATEDRYLSIIARRNRGATASQLSRELYAATGTRVSRVTVSKRLHETGLVARRPAVCVPLTSTNRRVRLAWYREHRDWSMDQWATVLFTDESRFSLHTDSRRSFIWREPGTRYLPSNVREIDRYGGGGLMVWAGIMLDGRTPLHVFERGTVTGVRYMHEIMEPYIRLFRGAVGPEFILMDDNARPHRALLVDEFLESEDIRRMDWPARSPDLNPIEHVWDTLGRAIATRNSPPRTIQEMETALLNEWDQLPQEMINCLISSTCISVRGDHTPY</sequence>
<dbReference type="OrthoDB" id="9996331at2759"/>
<name>A0A4Y2A8W6_ARAVE</name>
<dbReference type="EMBL" id="BGPR01000009">
    <property type="protein sequence ID" value="GBL76311.1"/>
    <property type="molecule type" value="Genomic_DNA"/>
</dbReference>
<dbReference type="GO" id="GO:0003677">
    <property type="term" value="F:DNA binding"/>
    <property type="evidence" value="ECO:0007669"/>
    <property type="project" value="InterPro"/>
</dbReference>
<reference evidence="4 5" key="1">
    <citation type="journal article" date="2019" name="Sci. Rep.">
        <title>Orb-weaving spider Araneus ventricosus genome elucidates the spidroin gene catalogue.</title>
        <authorList>
            <person name="Kono N."/>
            <person name="Nakamura H."/>
            <person name="Ohtoshi R."/>
            <person name="Moran D.A.P."/>
            <person name="Shinohara A."/>
            <person name="Yoshida Y."/>
            <person name="Fujiwara M."/>
            <person name="Mori M."/>
            <person name="Tomita M."/>
            <person name="Arakawa K."/>
        </authorList>
    </citation>
    <scope>NUCLEOTIDE SEQUENCE [LARGE SCALE GENOMIC DNA]</scope>
</reference>
<dbReference type="InterPro" id="IPR002492">
    <property type="entry name" value="Transposase_Tc1-like"/>
</dbReference>
<evidence type="ECO:0000313" key="5">
    <source>
        <dbReference type="Proteomes" id="UP000499080"/>
    </source>
</evidence>
<dbReference type="PANTHER" id="PTHR23022">
    <property type="entry name" value="TRANSPOSABLE ELEMENT-RELATED"/>
    <property type="match status" value="1"/>
</dbReference>
<gene>
    <name evidence="4" type="primary">TCB2_107</name>
    <name evidence="4" type="ORF">AVEN_234556_1</name>
</gene>
<dbReference type="Gene3D" id="3.30.420.10">
    <property type="entry name" value="Ribonuclease H-like superfamily/Ribonuclease H"/>
    <property type="match status" value="1"/>
</dbReference>
<dbReference type="Pfam" id="PF13358">
    <property type="entry name" value="DDE_3"/>
    <property type="match status" value="1"/>
</dbReference>
<dbReference type="GO" id="GO:0015074">
    <property type="term" value="P:DNA integration"/>
    <property type="evidence" value="ECO:0007669"/>
    <property type="project" value="InterPro"/>
</dbReference>
<dbReference type="InterPro" id="IPR036397">
    <property type="entry name" value="RNaseH_sf"/>
</dbReference>
<comment type="subcellular location">
    <subcellularLocation>
        <location evidence="1">Nucleus</location>
    </subcellularLocation>
</comment>
<accession>A0A4Y2A8W6</accession>
<evidence type="ECO:0000259" key="2">
    <source>
        <dbReference type="Pfam" id="PF01498"/>
    </source>
</evidence>
<organism evidence="4 5">
    <name type="scientific">Araneus ventricosus</name>
    <name type="common">Orbweaver spider</name>
    <name type="synonym">Epeira ventricosa</name>
    <dbReference type="NCBI Taxonomy" id="182803"/>
    <lineage>
        <taxon>Eukaryota</taxon>
        <taxon>Metazoa</taxon>
        <taxon>Ecdysozoa</taxon>
        <taxon>Arthropoda</taxon>
        <taxon>Chelicerata</taxon>
        <taxon>Arachnida</taxon>
        <taxon>Araneae</taxon>
        <taxon>Araneomorphae</taxon>
        <taxon>Entelegynae</taxon>
        <taxon>Araneoidea</taxon>
        <taxon>Araneidae</taxon>
        <taxon>Araneus</taxon>
    </lineage>
</organism>
<dbReference type="InterPro" id="IPR009057">
    <property type="entry name" value="Homeodomain-like_sf"/>
</dbReference>
<proteinExistence type="predicted"/>
<dbReference type="PANTHER" id="PTHR23022:SF135">
    <property type="entry name" value="SI:DKEY-77F5.3"/>
    <property type="match status" value="1"/>
</dbReference>
<dbReference type="InterPro" id="IPR052338">
    <property type="entry name" value="Transposase_5"/>
</dbReference>
<dbReference type="Pfam" id="PF01498">
    <property type="entry name" value="HTH_Tnp_Tc3_2"/>
    <property type="match status" value="1"/>
</dbReference>
<dbReference type="Proteomes" id="UP000499080">
    <property type="component" value="Unassembled WGS sequence"/>
</dbReference>
<dbReference type="NCBIfam" id="NF033545">
    <property type="entry name" value="transpos_IS630"/>
    <property type="match status" value="1"/>
</dbReference>
<feature type="domain" description="Tc1-like transposase DDE" evidence="3">
    <location>
        <begin position="150"/>
        <end position="294"/>
    </location>
</feature>
<evidence type="ECO:0000259" key="3">
    <source>
        <dbReference type="Pfam" id="PF13358"/>
    </source>
</evidence>
<dbReference type="GO" id="GO:0005634">
    <property type="term" value="C:nucleus"/>
    <property type="evidence" value="ECO:0007669"/>
    <property type="project" value="UniProtKB-SubCell"/>
</dbReference>
<dbReference type="InterPro" id="IPR047655">
    <property type="entry name" value="Transpos_IS630-like"/>
</dbReference>
<evidence type="ECO:0000313" key="4">
    <source>
        <dbReference type="EMBL" id="GBL76311.1"/>
    </source>
</evidence>
<dbReference type="AlphaFoldDB" id="A0A4Y2A8W6"/>
<protein>
    <submittedName>
        <fullName evidence="4">Transposable element Tcb2 transposase</fullName>
    </submittedName>
</protein>
<evidence type="ECO:0000256" key="1">
    <source>
        <dbReference type="ARBA" id="ARBA00004123"/>
    </source>
</evidence>
<dbReference type="InterPro" id="IPR038717">
    <property type="entry name" value="Tc1-like_DDE_dom"/>
</dbReference>
<comment type="caution">
    <text evidence="4">The sequence shown here is derived from an EMBL/GenBank/DDBJ whole genome shotgun (WGS) entry which is preliminary data.</text>
</comment>
<feature type="domain" description="Transposase Tc1-like" evidence="2">
    <location>
        <begin position="69"/>
        <end position="141"/>
    </location>
</feature>
<dbReference type="SUPFAM" id="SSF46689">
    <property type="entry name" value="Homeodomain-like"/>
    <property type="match status" value="1"/>
</dbReference>
<keyword evidence="5" id="KW-1185">Reference proteome</keyword>